<evidence type="ECO:0000256" key="2">
    <source>
        <dbReference type="ARBA" id="ARBA00022448"/>
    </source>
</evidence>
<dbReference type="Gene3D" id="1.10.3720.10">
    <property type="entry name" value="MetI-like"/>
    <property type="match status" value="1"/>
</dbReference>
<dbReference type="PROSITE" id="PS50928">
    <property type="entry name" value="ABC_TM1"/>
    <property type="match status" value="1"/>
</dbReference>
<keyword evidence="16" id="KW-1185">Reference proteome</keyword>
<comment type="similarity">
    <text evidence="10">Belongs to the binding-protein-dependent transport system permease family. OppBC subfamily.</text>
</comment>
<feature type="domain" description="ABC transmembrane type-1" evidence="14">
    <location>
        <begin position="98"/>
        <end position="299"/>
    </location>
</feature>
<dbReference type="Proteomes" id="UP001589833">
    <property type="component" value="Unassembled WGS sequence"/>
</dbReference>
<evidence type="ECO:0000256" key="5">
    <source>
        <dbReference type="ARBA" id="ARBA00022692"/>
    </source>
</evidence>
<keyword evidence="4" id="KW-0533">Nickel</keyword>
<evidence type="ECO:0000256" key="11">
    <source>
        <dbReference type="ARBA" id="ARBA00038669"/>
    </source>
</evidence>
<evidence type="ECO:0000256" key="3">
    <source>
        <dbReference type="ARBA" id="ARBA00022475"/>
    </source>
</evidence>
<comment type="subcellular location">
    <subcellularLocation>
        <location evidence="1 13">Cell membrane</location>
        <topology evidence="1 13">Multi-pass membrane protein</topology>
    </subcellularLocation>
</comment>
<dbReference type="InterPro" id="IPR035906">
    <property type="entry name" value="MetI-like_sf"/>
</dbReference>
<dbReference type="InterPro" id="IPR045621">
    <property type="entry name" value="BPD_transp_1_N"/>
</dbReference>
<dbReference type="PANTHER" id="PTHR43163">
    <property type="entry name" value="DIPEPTIDE TRANSPORT SYSTEM PERMEASE PROTEIN DPPB-RELATED"/>
    <property type="match status" value="1"/>
</dbReference>
<reference evidence="15 16" key="1">
    <citation type="submission" date="2024-09" db="EMBL/GenBank/DDBJ databases">
        <authorList>
            <person name="Sun Q."/>
            <person name="Mori K."/>
        </authorList>
    </citation>
    <scope>NUCLEOTIDE SEQUENCE [LARGE SCALE GENOMIC DNA]</scope>
    <source>
        <strain evidence="15 16">NCAIM B.02301</strain>
    </source>
</reference>
<protein>
    <recommendedName>
        <fullName evidence="12">Nickel import system permease protein NikB</fullName>
    </recommendedName>
</protein>
<evidence type="ECO:0000256" key="12">
    <source>
        <dbReference type="ARBA" id="ARBA00044774"/>
    </source>
</evidence>
<evidence type="ECO:0000256" key="9">
    <source>
        <dbReference type="ARBA" id="ARBA00023136"/>
    </source>
</evidence>
<evidence type="ECO:0000256" key="6">
    <source>
        <dbReference type="ARBA" id="ARBA00022989"/>
    </source>
</evidence>
<feature type="transmembrane region" description="Helical" evidence="13">
    <location>
        <begin position="104"/>
        <end position="126"/>
    </location>
</feature>
<dbReference type="InterPro" id="IPR000515">
    <property type="entry name" value="MetI-like"/>
</dbReference>
<feature type="transmembrane region" description="Helical" evidence="13">
    <location>
        <begin position="280"/>
        <end position="302"/>
    </location>
</feature>
<gene>
    <name evidence="15" type="primary">nikB</name>
    <name evidence="15" type="ORF">ACFFH4_14385</name>
</gene>
<keyword evidence="2 13" id="KW-0813">Transport</keyword>
<evidence type="ECO:0000313" key="16">
    <source>
        <dbReference type="Proteomes" id="UP001589833"/>
    </source>
</evidence>
<comment type="caution">
    <text evidence="15">The sequence shown here is derived from an EMBL/GenBank/DDBJ whole genome shotgun (WGS) entry which is preliminary data.</text>
</comment>
<evidence type="ECO:0000256" key="1">
    <source>
        <dbReference type="ARBA" id="ARBA00004651"/>
    </source>
</evidence>
<keyword evidence="7" id="KW-0406">Ion transport</keyword>
<sequence>MIRFCVERIFHLIFIVFCLSTLTFILLRVSPGDPAYIMLTTHGVPASQEVLTSLREELGLTDSLWSQYGQWLKSVVSWQWGNSYISKEPVLEELVKRLPATIELAVAGLFVMTSITLLIGISTAVWSNGWLNQMSKFLALLGSAVPSFWLGFLLIYFFSVQYGALPTTGRGSWHHLVLPALTLGIGMGTVYARVLRTNMLELLNQNFVKAAKARGFSTRRILLFHLLQHAFLPILTMLGTSFAFMLGGSIIVETIFSWPGLGRYIIQAILQRDYPVIQGYIIFASILFITIHFLVDLIYGWLDPRLRITD</sequence>
<feature type="transmembrane region" description="Helical" evidence="13">
    <location>
        <begin position="9"/>
        <end position="29"/>
    </location>
</feature>
<evidence type="ECO:0000256" key="4">
    <source>
        <dbReference type="ARBA" id="ARBA00022596"/>
    </source>
</evidence>
<dbReference type="Pfam" id="PF00528">
    <property type="entry name" value="BPD_transp_1"/>
    <property type="match status" value="1"/>
</dbReference>
<evidence type="ECO:0000256" key="10">
    <source>
        <dbReference type="ARBA" id="ARBA00024202"/>
    </source>
</evidence>
<dbReference type="EMBL" id="JBHLTR010000018">
    <property type="protein sequence ID" value="MFC0560224.1"/>
    <property type="molecule type" value="Genomic_DNA"/>
</dbReference>
<keyword evidence="5 13" id="KW-0812">Transmembrane</keyword>
<dbReference type="SUPFAM" id="SSF161098">
    <property type="entry name" value="MetI-like"/>
    <property type="match status" value="1"/>
</dbReference>
<feature type="transmembrane region" description="Helical" evidence="13">
    <location>
        <begin position="172"/>
        <end position="192"/>
    </location>
</feature>
<dbReference type="RefSeq" id="WP_273847452.1">
    <property type="nucleotide sequence ID" value="NZ_JAQQWT010000026.1"/>
</dbReference>
<dbReference type="NCBIfam" id="NF045470">
    <property type="entry name" value="Opp2B"/>
    <property type="match status" value="1"/>
</dbReference>
<evidence type="ECO:0000256" key="8">
    <source>
        <dbReference type="ARBA" id="ARBA00023112"/>
    </source>
</evidence>
<dbReference type="PANTHER" id="PTHR43163:SF6">
    <property type="entry name" value="DIPEPTIDE TRANSPORT SYSTEM PERMEASE PROTEIN DPPB-RELATED"/>
    <property type="match status" value="1"/>
</dbReference>
<evidence type="ECO:0000313" key="15">
    <source>
        <dbReference type="EMBL" id="MFC0560224.1"/>
    </source>
</evidence>
<comment type="subunit">
    <text evidence="11">The complex is composed of two ATP-binding proteins (NikD and NikE), two transmembrane proteins (NikB and NikC) and a solute-binding protein (NikA).</text>
</comment>
<proteinExistence type="inferred from homology"/>
<evidence type="ECO:0000256" key="7">
    <source>
        <dbReference type="ARBA" id="ARBA00023065"/>
    </source>
</evidence>
<dbReference type="Pfam" id="PF19300">
    <property type="entry name" value="BPD_transp_1_N"/>
    <property type="match status" value="1"/>
</dbReference>
<evidence type="ECO:0000259" key="14">
    <source>
        <dbReference type="PROSITE" id="PS50928"/>
    </source>
</evidence>
<organism evidence="15 16">
    <name type="scientific">Halalkalibacter alkalisediminis</name>
    <dbReference type="NCBI Taxonomy" id="935616"/>
    <lineage>
        <taxon>Bacteria</taxon>
        <taxon>Bacillati</taxon>
        <taxon>Bacillota</taxon>
        <taxon>Bacilli</taxon>
        <taxon>Bacillales</taxon>
        <taxon>Bacillaceae</taxon>
        <taxon>Halalkalibacter</taxon>
    </lineage>
</organism>
<keyword evidence="6 13" id="KW-1133">Transmembrane helix</keyword>
<keyword evidence="9 13" id="KW-0472">Membrane</keyword>
<dbReference type="CDD" id="cd06261">
    <property type="entry name" value="TM_PBP2"/>
    <property type="match status" value="1"/>
</dbReference>
<dbReference type="InterPro" id="IPR050045">
    <property type="entry name" value="Opp2B"/>
</dbReference>
<feature type="transmembrane region" description="Helical" evidence="13">
    <location>
        <begin position="138"/>
        <end position="160"/>
    </location>
</feature>
<keyword evidence="3" id="KW-1003">Cell membrane</keyword>
<name>A0ABV6NIH7_9BACI</name>
<keyword evidence="8" id="KW-0921">Nickel transport</keyword>
<evidence type="ECO:0000256" key="13">
    <source>
        <dbReference type="RuleBase" id="RU363032"/>
    </source>
</evidence>
<accession>A0ABV6NIH7</accession>